<proteinExistence type="inferred from homology"/>
<evidence type="ECO:0000256" key="2">
    <source>
        <dbReference type="ARBA" id="ARBA00022598"/>
    </source>
</evidence>
<dbReference type="PANTHER" id="PTHR43272:SF32">
    <property type="entry name" value="AMP-DEPENDENT SYNTHETASE_LIGASE DOMAIN-CONTAINING PROTEIN"/>
    <property type="match status" value="1"/>
</dbReference>
<dbReference type="Proteomes" id="UP000586827">
    <property type="component" value="Unassembled WGS sequence"/>
</dbReference>
<dbReference type="GO" id="GO:0004467">
    <property type="term" value="F:long-chain fatty acid-CoA ligase activity"/>
    <property type="evidence" value="ECO:0007669"/>
    <property type="project" value="TreeGrafter"/>
</dbReference>
<comment type="similarity">
    <text evidence="1">Belongs to the ATP-dependent AMP-binding enzyme family.</text>
</comment>
<sequence>MIISVPPKPACIRQASSLCELFQNTVAAAPHRVALRTPDDSVRITWRQYGERVRAIAAGLAALGVERGDTVGLMLTNRPEFHLIDTAAYHLGAAPFSVYNTSSPEQIAYILGNAGNTVFVCEKQFLPQVRKACEGSAVRHILCVEQVEELMSLADLERAGDPAFDFEKAWRAVEPTDTLTVIYTSGTTGPPKGVELAHASVLHFIAAVQDIGEFAAGTSGRAVSYLPDAHALNRWLGHYGPAVTGASVTTLADLKQLIVVLPQVRPTIFVAVPMLWYKIQAAIEEGVAAEHGLRKVIARWALDVGVRTARCRVARKPVPALLNLEYEVAHRLVLSGLARRVGLDQVTVALTGAAPIAAETLEFILGLGIRAVEGWGMSEILIVTANPPDDIRPGTVGKPLPGVEITVAADGELLVRTPTVMKGYRNDPGKTAELIDADGWVHTGDVGSIDADGYIRIVDRKKELIINSAGKNISPANIENAVKLVCPLVGSAVAIGDRRKYITALIALDADAAAAYAKTNGLPGPDEVLTDPGARTVVAAAIERANRTLARVEQIREFRILPVFWEPGSDELTPTMKLKRKPIAEKYAAEIEALYAGGARS</sequence>
<protein>
    <recommendedName>
        <fullName evidence="5">Acyl-CoA synthetase</fullName>
    </recommendedName>
</protein>
<dbReference type="PANTHER" id="PTHR43272">
    <property type="entry name" value="LONG-CHAIN-FATTY-ACID--COA LIGASE"/>
    <property type="match status" value="1"/>
</dbReference>
<accession>A0A849BWF9</accession>
<evidence type="ECO:0000313" key="8">
    <source>
        <dbReference type="Proteomes" id="UP000586827"/>
    </source>
</evidence>
<name>A0A849BWF9_9NOCA</name>
<dbReference type="GO" id="GO:0016020">
    <property type="term" value="C:membrane"/>
    <property type="evidence" value="ECO:0007669"/>
    <property type="project" value="TreeGrafter"/>
</dbReference>
<evidence type="ECO:0000256" key="3">
    <source>
        <dbReference type="ARBA" id="ARBA00022832"/>
    </source>
</evidence>
<dbReference type="InterPro" id="IPR000873">
    <property type="entry name" value="AMP-dep_synth/lig_dom"/>
</dbReference>
<dbReference type="PROSITE" id="PS00455">
    <property type="entry name" value="AMP_BINDING"/>
    <property type="match status" value="1"/>
</dbReference>
<dbReference type="RefSeq" id="WP_067523216.1">
    <property type="nucleotide sequence ID" value="NZ_JABELX010000004.1"/>
</dbReference>
<dbReference type="SUPFAM" id="SSF56801">
    <property type="entry name" value="Acetyl-CoA synthetase-like"/>
    <property type="match status" value="1"/>
</dbReference>
<keyword evidence="2" id="KW-0436">Ligase</keyword>
<gene>
    <name evidence="7" type="ORF">HLB23_13860</name>
</gene>
<keyword evidence="3" id="KW-0276">Fatty acid metabolism</keyword>
<dbReference type="Gene3D" id="3.40.50.12780">
    <property type="entry name" value="N-terminal domain of ligase-like"/>
    <property type="match status" value="1"/>
</dbReference>
<evidence type="ECO:0000256" key="5">
    <source>
        <dbReference type="ARBA" id="ARBA00032875"/>
    </source>
</evidence>
<dbReference type="EMBL" id="JABELX010000004">
    <property type="protein sequence ID" value="NNH70933.1"/>
    <property type="molecule type" value="Genomic_DNA"/>
</dbReference>
<evidence type="ECO:0000256" key="1">
    <source>
        <dbReference type="ARBA" id="ARBA00006432"/>
    </source>
</evidence>
<keyword evidence="8" id="KW-1185">Reference proteome</keyword>
<evidence type="ECO:0000256" key="4">
    <source>
        <dbReference type="ARBA" id="ARBA00023098"/>
    </source>
</evidence>
<dbReference type="Pfam" id="PF00501">
    <property type="entry name" value="AMP-binding"/>
    <property type="match status" value="1"/>
</dbReference>
<evidence type="ECO:0000259" key="6">
    <source>
        <dbReference type="Pfam" id="PF00501"/>
    </source>
</evidence>
<keyword evidence="4" id="KW-0443">Lipid metabolism</keyword>
<dbReference type="InterPro" id="IPR020845">
    <property type="entry name" value="AMP-binding_CS"/>
</dbReference>
<evidence type="ECO:0000313" key="7">
    <source>
        <dbReference type="EMBL" id="NNH70933.1"/>
    </source>
</evidence>
<organism evidence="7 8">
    <name type="scientific">Nocardia uniformis</name>
    <dbReference type="NCBI Taxonomy" id="53432"/>
    <lineage>
        <taxon>Bacteria</taxon>
        <taxon>Bacillati</taxon>
        <taxon>Actinomycetota</taxon>
        <taxon>Actinomycetes</taxon>
        <taxon>Mycobacteriales</taxon>
        <taxon>Nocardiaceae</taxon>
        <taxon>Nocardia</taxon>
    </lineage>
</organism>
<feature type="domain" description="AMP-dependent synthetase/ligase" evidence="6">
    <location>
        <begin position="22"/>
        <end position="424"/>
    </location>
</feature>
<dbReference type="Pfam" id="PF23562">
    <property type="entry name" value="AMP-binding_C_3"/>
    <property type="match status" value="1"/>
</dbReference>
<dbReference type="CDD" id="cd05907">
    <property type="entry name" value="VL_LC_FACS_like"/>
    <property type="match status" value="1"/>
</dbReference>
<dbReference type="InterPro" id="IPR042099">
    <property type="entry name" value="ANL_N_sf"/>
</dbReference>
<comment type="caution">
    <text evidence="7">The sequence shown here is derived from an EMBL/GenBank/DDBJ whole genome shotgun (WGS) entry which is preliminary data.</text>
</comment>
<reference evidence="7 8" key="1">
    <citation type="submission" date="2020-05" db="EMBL/GenBank/DDBJ databases">
        <title>MicrobeNet Type strains.</title>
        <authorList>
            <person name="Nicholson A.C."/>
        </authorList>
    </citation>
    <scope>NUCLEOTIDE SEQUENCE [LARGE SCALE GENOMIC DNA]</scope>
    <source>
        <strain evidence="7 8">JCM 3224</strain>
    </source>
</reference>
<dbReference type="AlphaFoldDB" id="A0A849BWF9"/>